<evidence type="ECO:0000256" key="1">
    <source>
        <dbReference type="SAM" id="Coils"/>
    </source>
</evidence>
<evidence type="ECO:0000256" key="2">
    <source>
        <dbReference type="SAM" id="MobiDB-lite"/>
    </source>
</evidence>
<feature type="compositionally biased region" description="Acidic residues" evidence="2">
    <location>
        <begin position="321"/>
        <end position="340"/>
    </location>
</feature>
<sequence>MFQQFKNIFPNASLNIRSITESVGINDTEWNRGVERLGALRNEFQNLNSIFSNRQDSSDTLSSQHSASNTEEASVSIRNLKATGRMIDKMQDGWDAIHKSNLDNFEKATMADVKLRQLQRAGELHYKVCETMEHLEDDIAEIHSDLDTIQGSAVNLMHVLEKLEEQIDQVSVDYEKQQFELWKQEQEKALIDEMSNRRQLLREKEAKLKQQYEEYDSIQQKKRVELYEANFNAELEDYRRRRETEVSSLYSHQSNATADSITTSLDQVKLQETGEDLDQFLGDTTERAPTTSALNTPRKAKKTKKETSKTRVIPQPVYSSSDEDDDSKIEILADEDYEDL</sequence>
<keyword evidence="1" id="KW-0175">Coiled coil</keyword>
<name>A0A8H4BK65_MUCCL</name>
<dbReference type="EMBL" id="JAAECE010000004">
    <property type="protein sequence ID" value="KAF1802837.1"/>
    <property type="molecule type" value="Genomic_DNA"/>
</dbReference>
<feature type="coiled-coil region" evidence="1">
    <location>
        <begin position="146"/>
        <end position="221"/>
    </location>
</feature>
<feature type="region of interest" description="Disordered" evidence="2">
    <location>
        <begin position="279"/>
        <end position="340"/>
    </location>
</feature>
<comment type="caution">
    <text evidence="3">The sequence shown here is derived from an EMBL/GenBank/DDBJ whole genome shotgun (WGS) entry which is preliminary data.</text>
</comment>
<dbReference type="AlphaFoldDB" id="A0A8H4BK65"/>
<proteinExistence type="predicted"/>
<reference evidence="3 4" key="1">
    <citation type="submission" date="2019-09" db="EMBL/GenBank/DDBJ databases">
        <authorList>
            <consortium name="DOE Joint Genome Institute"/>
            <person name="Mondo S.J."/>
            <person name="Navarro-Mendoza M.I."/>
            <person name="Perez-Arques C."/>
            <person name="Panchal S."/>
            <person name="Nicolas F.E."/>
            <person name="Ganguly P."/>
            <person name="Pangilinan J."/>
            <person name="Grigoriev I."/>
            <person name="Heitman J."/>
            <person name="Sanya K."/>
            <person name="Garre V."/>
        </authorList>
    </citation>
    <scope>NUCLEOTIDE SEQUENCE [LARGE SCALE GENOMIC DNA]</scope>
    <source>
        <strain evidence="3 4">MU402</strain>
    </source>
</reference>
<accession>A0A8H4BK65</accession>
<protein>
    <submittedName>
        <fullName evidence="3">Uncharacterized protein</fullName>
    </submittedName>
</protein>
<dbReference type="Proteomes" id="UP000469890">
    <property type="component" value="Unassembled WGS sequence"/>
</dbReference>
<organism evidence="3 4">
    <name type="scientific">Mucor circinelloides f. lusitanicus</name>
    <name type="common">Mucor racemosus var. lusitanicus</name>
    <dbReference type="NCBI Taxonomy" id="29924"/>
    <lineage>
        <taxon>Eukaryota</taxon>
        <taxon>Fungi</taxon>
        <taxon>Fungi incertae sedis</taxon>
        <taxon>Mucoromycota</taxon>
        <taxon>Mucoromycotina</taxon>
        <taxon>Mucoromycetes</taxon>
        <taxon>Mucorales</taxon>
        <taxon>Mucorineae</taxon>
        <taxon>Mucoraceae</taxon>
        <taxon>Mucor</taxon>
    </lineage>
</organism>
<gene>
    <name evidence="3" type="ORF">FB192DRAFT_1380024</name>
</gene>
<evidence type="ECO:0000313" key="4">
    <source>
        <dbReference type="Proteomes" id="UP000469890"/>
    </source>
</evidence>
<evidence type="ECO:0000313" key="3">
    <source>
        <dbReference type="EMBL" id="KAF1802837.1"/>
    </source>
</evidence>
<feature type="region of interest" description="Disordered" evidence="2">
    <location>
        <begin position="55"/>
        <end position="75"/>
    </location>
</feature>